<sequence length="112" mass="12167">MKTKNLVVFLLTSVVEAAIAYFAALKFSVRFIELMFFAGLLFATVTFFFSSSGGRISEFHSSQISGQTGLILKKEPFVFKKGPVFTASALFLLVGLVLFILLFSGVIPPASS</sequence>
<reference evidence="2 3" key="1">
    <citation type="journal article" date="2017" name="Int. J. Syst. Evol. Microbiol.">
        <title>Bacillus notoginsengisoli sp. nov., a novel bacterium isolated from the rhizosphere of Panax notoginseng.</title>
        <authorList>
            <person name="Zhang M.Y."/>
            <person name="Cheng J."/>
            <person name="Cai Y."/>
            <person name="Zhang T.Y."/>
            <person name="Wu Y.Y."/>
            <person name="Manikprabhu D."/>
            <person name="Li W.J."/>
            <person name="Zhang Y.X."/>
        </authorList>
    </citation>
    <scope>NUCLEOTIDE SEQUENCE [LARGE SCALE GENOMIC DNA]</scope>
    <source>
        <strain evidence="2 3">JCM 30743</strain>
    </source>
</reference>
<evidence type="ECO:0008006" key="4">
    <source>
        <dbReference type="Google" id="ProtNLM"/>
    </source>
</evidence>
<keyword evidence="1" id="KW-0812">Transmembrane</keyword>
<feature type="transmembrane region" description="Helical" evidence="1">
    <location>
        <begin position="27"/>
        <end position="49"/>
    </location>
</feature>
<comment type="caution">
    <text evidence="2">The sequence shown here is derived from an EMBL/GenBank/DDBJ whole genome shotgun (WGS) entry which is preliminary data.</text>
</comment>
<gene>
    <name evidence="2" type="ORF">D1B31_15400</name>
</gene>
<dbReference type="AlphaFoldDB" id="A0A417YS87"/>
<protein>
    <recommendedName>
        <fullName evidence="4">DUF3899 domain-containing protein</fullName>
    </recommendedName>
</protein>
<dbReference type="Proteomes" id="UP000284416">
    <property type="component" value="Unassembled WGS sequence"/>
</dbReference>
<evidence type="ECO:0000313" key="2">
    <source>
        <dbReference type="EMBL" id="RHW38156.1"/>
    </source>
</evidence>
<dbReference type="OrthoDB" id="2887836at2"/>
<keyword evidence="1" id="KW-1133">Transmembrane helix</keyword>
<feature type="transmembrane region" description="Helical" evidence="1">
    <location>
        <begin position="84"/>
        <end position="107"/>
    </location>
</feature>
<dbReference type="EMBL" id="QWEG01000009">
    <property type="protein sequence ID" value="RHW38156.1"/>
    <property type="molecule type" value="Genomic_DNA"/>
</dbReference>
<evidence type="ECO:0000256" key="1">
    <source>
        <dbReference type="SAM" id="Phobius"/>
    </source>
</evidence>
<evidence type="ECO:0000313" key="3">
    <source>
        <dbReference type="Proteomes" id="UP000284416"/>
    </source>
</evidence>
<organism evidence="2 3">
    <name type="scientific">Neobacillus notoginsengisoli</name>
    <dbReference type="NCBI Taxonomy" id="1578198"/>
    <lineage>
        <taxon>Bacteria</taxon>
        <taxon>Bacillati</taxon>
        <taxon>Bacillota</taxon>
        <taxon>Bacilli</taxon>
        <taxon>Bacillales</taxon>
        <taxon>Bacillaceae</taxon>
        <taxon>Neobacillus</taxon>
    </lineage>
</organism>
<name>A0A417YS87_9BACI</name>
<proteinExistence type="predicted"/>
<keyword evidence="3" id="KW-1185">Reference proteome</keyword>
<dbReference type="RefSeq" id="WP_118921937.1">
    <property type="nucleotide sequence ID" value="NZ_QWEG01000009.1"/>
</dbReference>
<keyword evidence="1" id="KW-0472">Membrane</keyword>
<accession>A0A417YS87</accession>